<dbReference type="SUPFAM" id="SSF56436">
    <property type="entry name" value="C-type lectin-like"/>
    <property type="match status" value="1"/>
</dbReference>
<dbReference type="SMART" id="SM00445">
    <property type="entry name" value="LINK"/>
    <property type="match status" value="1"/>
</dbReference>
<feature type="domain" description="Link" evidence="7">
    <location>
        <begin position="31"/>
        <end position="124"/>
    </location>
</feature>
<dbReference type="InterPro" id="IPR016187">
    <property type="entry name" value="CTDL_fold"/>
</dbReference>
<reference evidence="8" key="2">
    <citation type="submission" date="2025-08" db="UniProtKB">
        <authorList>
            <consortium name="Ensembl"/>
        </authorList>
    </citation>
    <scope>IDENTIFICATION</scope>
    <source>
        <strain evidence="8">Guanapo</strain>
    </source>
</reference>
<dbReference type="OMA" id="SCQCLAY"/>
<dbReference type="PANTHER" id="PTHR24038">
    <property type="entry name" value="STABILIN"/>
    <property type="match status" value="1"/>
</dbReference>
<feature type="disulfide bond" evidence="5">
    <location>
        <begin position="77"/>
        <end position="98"/>
    </location>
</feature>
<dbReference type="GO" id="GO:0005540">
    <property type="term" value="F:hyaluronic acid binding"/>
    <property type="evidence" value="ECO:0007669"/>
    <property type="project" value="InterPro"/>
</dbReference>
<evidence type="ECO:0000313" key="9">
    <source>
        <dbReference type="Proteomes" id="UP000242638"/>
    </source>
</evidence>
<feature type="disulfide bond" evidence="5">
    <location>
        <begin position="53"/>
        <end position="122"/>
    </location>
</feature>
<dbReference type="GO" id="GO:0016020">
    <property type="term" value="C:membrane"/>
    <property type="evidence" value="ECO:0007669"/>
    <property type="project" value="UniProtKB-SubCell"/>
</dbReference>
<feature type="chain" id="PRO_5018154171" description="Link domain-containing protein" evidence="6">
    <location>
        <begin position="24"/>
        <end position="182"/>
    </location>
</feature>
<protein>
    <recommendedName>
        <fullName evidence="7">Link domain-containing protein</fullName>
    </recommendedName>
</protein>
<dbReference type="PROSITE" id="PS50963">
    <property type="entry name" value="LINK_2"/>
    <property type="match status" value="1"/>
</dbReference>
<evidence type="ECO:0000256" key="3">
    <source>
        <dbReference type="ARBA" id="ARBA00023157"/>
    </source>
</evidence>
<evidence type="ECO:0000259" key="7">
    <source>
        <dbReference type="PROSITE" id="PS50963"/>
    </source>
</evidence>
<dbReference type="PANTHER" id="PTHR24038:SF8">
    <property type="entry name" value="STABILIN-1"/>
    <property type="match status" value="1"/>
</dbReference>
<keyword evidence="9" id="KW-1185">Reference proteome</keyword>
<sequence length="182" mass="19847">GNSFVLWLPAFSLSALRVNLTFGCSSANTAGVFHLRSTEGKYKMNFSQADAACQAEDATLATFQQLGDAQQLGMHLCVAGWIAGGRVGYPIRFPSDKCGDNHVGLVMYRDPVDQSSKYDAYCYRLRGTAADKLPAVSFSLGRQESRCPIKAASGYLSDGTQHSCQCLAYVIINNYTLLFIIY</sequence>
<dbReference type="Bgee" id="ENSPREG00000009654">
    <property type="expression patterns" value="Expressed in caudal fin and 1 other cell type or tissue"/>
</dbReference>
<dbReference type="Pfam" id="PF00193">
    <property type="entry name" value="Xlink"/>
    <property type="match status" value="1"/>
</dbReference>
<dbReference type="Proteomes" id="UP000242638">
    <property type="component" value="Unassembled WGS sequence"/>
</dbReference>
<dbReference type="InterPro" id="IPR016186">
    <property type="entry name" value="C-type_lectin-like/link_sf"/>
</dbReference>
<dbReference type="AlphaFoldDB" id="A0A3P9NXC4"/>
<evidence type="ECO:0000256" key="1">
    <source>
        <dbReference type="ARBA" id="ARBA00004370"/>
    </source>
</evidence>
<name>A0A3P9NXC4_POERE</name>
<dbReference type="GeneTree" id="ENSGT00940000157928"/>
<reference evidence="9" key="1">
    <citation type="submission" date="2013-11" db="EMBL/GenBank/DDBJ databases">
        <title>The genomic landscape of the Guanapo guppy.</title>
        <authorList>
            <person name="Kuenstner A."/>
            <person name="Dreyer C."/>
        </authorList>
    </citation>
    <scope>NUCLEOTIDE SEQUENCE</scope>
    <source>
        <strain evidence="9">Guanapo</strain>
    </source>
</reference>
<keyword evidence="6" id="KW-0732">Signal</keyword>
<organism evidence="8 9">
    <name type="scientific">Poecilia reticulata</name>
    <name type="common">Guppy</name>
    <name type="synonym">Acanthophacelus reticulatus</name>
    <dbReference type="NCBI Taxonomy" id="8081"/>
    <lineage>
        <taxon>Eukaryota</taxon>
        <taxon>Metazoa</taxon>
        <taxon>Chordata</taxon>
        <taxon>Craniata</taxon>
        <taxon>Vertebrata</taxon>
        <taxon>Euteleostomi</taxon>
        <taxon>Actinopterygii</taxon>
        <taxon>Neopterygii</taxon>
        <taxon>Teleostei</taxon>
        <taxon>Neoteleostei</taxon>
        <taxon>Acanthomorphata</taxon>
        <taxon>Ovalentaria</taxon>
        <taxon>Atherinomorphae</taxon>
        <taxon>Cyprinodontiformes</taxon>
        <taxon>Poeciliidae</taxon>
        <taxon>Poeciliinae</taxon>
        <taxon>Poecilia</taxon>
    </lineage>
</organism>
<dbReference type="PRINTS" id="PR01265">
    <property type="entry name" value="LINKMODULE"/>
</dbReference>
<comment type="subcellular location">
    <subcellularLocation>
        <location evidence="1">Membrane</location>
    </subcellularLocation>
</comment>
<dbReference type="Gene3D" id="3.10.100.10">
    <property type="entry name" value="Mannose-Binding Protein A, subunit A"/>
    <property type="match status" value="1"/>
</dbReference>
<dbReference type="FunFam" id="3.10.100.10:FF:000001">
    <property type="entry name" value="Hyaluronan proteoglycan link protein 1"/>
    <property type="match status" value="1"/>
</dbReference>
<keyword evidence="3 5" id="KW-1015">Disulfide bond</keyword>
<dbReference type="Ensembl" id="ENSPRET00000014376.1">
    <property type="protein sequence ID" value="ENSPREP00000014231.1"/>
    <property type="gene ID" value="ENSPREG00000009654.1"/>
</dbReference>
<keyword evidence="4" id="KW-0325">Glycoprotein</keyword>
<accession>A0A3P9NXC4</accession>
<feature type="signal peptide" evidence="6">
    <location>
        <begin position="1"/>
        <end position="23"/>
    </location>
</feature>
<reference evidence="8" key="3">
    <citation type="submission" date="2025-09" db="UniProtKB">
        <authorList>
            <consortium name="Ensembl"/>
        </authorList>
    </citation>
    <scope>IDENTIFICATION</scope>
    <source>
        <strain evidence="8">Guanapo</strain>
    </source>
</reference>
<dbReference type="PROSITE" id="PS01241">
    <property type="entry name" value="LINK_1"/>
    <property type="match status" value="1"/>
</dbReference>
<evidence type="ECO:0000256" key="6">
    <source>
        <dbReference type="SAM" id="SignalP"/>
    </source>
</evidence>
<dbReference type="GO" id="GO:0007155">
    <property type="term" value="P:cell adhesion"/>
    <property type="evidence" value="ECO:0007669"/>
    <property type="project" value="InterPro"/>
</dbReference>
<dbReference type="InterPro" id="IPR000538">
    <property type="entry name" value="Link_dom"/>
</dbReference>
<evidence type="ECO:0000256" key="4">
    <source>
        <dbReference type="ARBA" id="ARBA00023180"/>
    </source>
</evidence>
<evidence type="ECO:0000256" key="2">
    <source>
        <dbReference type="ARBA" id="ARBA00023136"/>
    </source>
</evidence>
<proteinExistence type="predicted"/>
<keyword evidence="2" id="KW-0472">Membrane</keyword>
<dbReference type="STRING" id="8081.ENSPREP00000014231"/>
<evidence type="ECO:0000313" key="8">
    <source>
        <dbReference type="Ensembl" id="ENSPREP00000014231.1"/>
    </source>
</evidence>
<evidence type="ECO:0000256" key="5">
    <source>
        <dbReference type="PROSITE-ProRule" id="PRU00323"/>
    </source>
</evidence>